<dbReference type="Pfam" id="PF01171">
    <property type="entry name" value="ATP_bind_3"/>
    <property type="match status" value="1"/>
</dbReference>
<dbReference type="Proteomes" id="UP001344817">
    <property type="component" value="Unassembled WGS sequence"/>
</dbReference>
<evidence type="ECO:0000256" key="2">
    <source>
        <dbReference type="ARBA" id="ARBA00022694"/>
    </source>
</evidence>
<keyword evidence="6" id="KW-0963">Cytoplasm</keyword>
<reference evidence="8" key="1">
    <citation type="submission" date="2024-01" db="EMBL/GenBank/DDBJ databases">
        <title>Genome sequence of Mycoplasma ciconiae type strain DSM 25251.</title>
        <authorList>
            <person name="Spergser J."/>
        </authorList>
    </citation>
    <scope>NUCLEOTIDE SEQUENCE [LARGE SCALE GENOMIC DNA]</scope>
    <source>
        <strain evidence="8">DSM 25251</strain>
    </source>
</reference>
<comment type="catalytic activity">
    <reaction evidence="5 6">
        <text>cytidine(34) in tRNA(Ile2) + L-lysine + ATP = lysidine(34) in tRNA(Ile2) + AMP + diphosphate + H(+)</text>
        <dbReference type="Rhea" id="RHEA:43744"/>
        <dbReference type="Rhea" id="RHEA-COMP:10625"/>
        <dbReference type="Rhea" id="RHEA-COMP:10670"/>
        <dbReference type="ChEBI" id="CHEBI:15378"/>
        <dbReference type="ChEBI" id="CHEBI:30616"/>
        <dbReference type="ChEBI" id="CHEBI:32551"/>
        <dbReference type="ChEBI" id="CHEBI:33019"/>
        <dbReference type="ChEBI" id="CHEBI:82748"/>
        <dbReference type="ChEBI" id="CHEBI:83665"/>
        <dbReference type="ChEBI" id="CHEBI:456215"/>
        <dbReference type="EC" id="6.3.4.19"/>
    </reaction>
</comment>
<comment type="similarity">
    <text evidence="6">Belongs to the tRNA(Ile)-lysidine synthase family.</text>
</comment>
<dbReference type="GO" id="GO:0032267">
    <property type="term" value="F:tRNA(Ile)-lysidine synthase activity"/>
    <property type="evidence" value="ECO:0007669"/>
    <property type="project" value="UniProtKB-EC"/>
</dbReference>
<evidence type="ECO:0000313" key="8">
    <source>
        <dbReference type="EMBL" id="MEE3928259.1"/>
    </source>
</evidence>
<comment type="domain">
    <text evidence="6">The N-terminal region contains the highly conserved SGGXDS motif, predicted to be a P-loop motif involved in ATP binding.</text>
</comment>
<keyword evidence="3 6" id="KW-0547">Nucleotide-binding</keyword>
<keyword evidence="4 6" id="KW-0067">ATP-binding</keyword>
<evidence type="ECO:0000256" key="5">
    <source>
        <dbReference type="ARBA" id="ARBA00048539"/>
    </source>
</evidence>
<comment type="caution">
    <text evidence="8">The sequence shown here is derived from an EMBL/GenBank/DDBJ whole genome shotgun (WGS) entry which is preliminary data.</text>
</comment>
<dbReference type="RefSeq" id="WP_330500673.1">
    <property type="nucleotide sequence ID" value="NZ_JAZDWZ010000004.1"/>
</dbReference>
<dbReference type="InterPro" id="IPR014729">
    <property type="entry name" value="Rossmann-like_a/b/a_fold"/>
</dbReference>
<organism evidence="8 9">
    <name type="scientific">Mycoplasmopsis ciconiae</name>
    <dbReference type="NCBI Taxonomy" id="561067"/>
    <lineage>
        <taxon>Bacteria</taxon>
        <taxon>Bacillati</taxon>
        <taxon>Mycoplasmatota</taxon>
        <taxon>Mycoplasmoidales</taxon>
        <taxon>Metamycoplasmataceae</taxon>
        <taxon>Mycoplasmopsis</taxon>
    </lineage>
</organism>
<evidence type="ECO:0000256" key="6">
    <source>
        <dbReference type="HAMAP-Rule" id="MF_01161"/>
    </source>
</evidence>
<evidence type="ECO:0000256" key="3">
    <source>
        <dbReference type="ARBA" id="ARBA00022741"/>
    </source>
</evidence>
<dbReference type="InterPro" id="IPR012795">
    <property type="entry name" value="tRNA_Ile_lys_synt_N"/>
</dbReference>
<dbReference type="PANTHER" id="PTHR43033:SF1">
    <property type="entry name" value="TRNA(ILE)-LYSIDINE SYNTHASE-RELATED"/>
    <property type="match status" value="1"/>
</dbReference>
<name>A0ABU7ML78_9BACT</name>
<keyword evidence="9" id="KW-1185">Reference proteome</keyword>
<proteinExistence type="inferred from homology"/>
<evidence type="ECO:0000256" key="1">
    <source>
        <dbReference type="ARBA" id="ARBA00022598"/>
    </source>
</evidence>
<dbReference type="CDD" id="cd01992">
    <property type="entry name" value="TilS_N"/>
    <property type="match status" value="1"/>
</dbReference>
<accession>A0ABU7ML78</accession>
<dbReference type="NCBIfam" id="TIGR02432">
    <property type="entry name" value="lysidine_TilS_N"/>
    <property type="match status" value="1"/>
</dbReference>
<dbReference type="InterPro" id="IPR011063">
    <property type="entry name" value="TilS/TtcA_N"/>
</dbReference>
<dbReference type="Gene3D" id="3.40.50.620">
    <property type="entry name" value="HUPs"/>
    <property type="match status" value="1"/>
</dbReference>
<comment type="function">
    <text evidence="6">Ligates lysine onto the cytidine present at position 34 of the AUA codon-specific tRNA(Ile) that contains the anticodon CAU, in an ATP-dependent manner. Cytidine is converted to lysidine, thus changing the amino acid specificity of the tRNA from methionine to isoleucine.</text>
</comment>
<protein>
    <recommendedName>
        <fullName evidence="6">tRNA(Ile)-lysidine synthase</fullName>
        <ecNumber evidence="6">6.3.4.19</ecNumber>
    </recommendedName>
    <alternativeName>
        <fullName evidence="6">tRNA(Ile)-2-lysyl-cytidine synthase</fullName>
    </alternativeName>
    <alternativeName>
        <fullName evidence="6">tRNA(Ile)-lysidine synthetase</fullName>
    </alternativeName>
</protein>
<evidence type="ECO:0000313" key="9">
    <source>
        <dbReference type="Proteomes" id="UP001344817"/>
    </source>
</evidence>
<keyword evidence="1 6" id="KW-0436">Ligase</keyword>
<dbReference type="EMBL" id="JAZDWZ010000004">
    <property type="protein sequence ID" value="MEE3928259.1"/>
    <property type="molecule type" value="Genomic_DNA"/>
</dbReference>
<evidence type="ECO:0000259" key="7">
    <source>
        <dbReference type="Pfam" id="PF01171"/>
    </source>
</evidence>
<feature type="binding site" evidence="6">
    <location>
        <begin position="12"/>
        <end position="17"/>
    </location>
    <ligand>
        <name>ATP</name>
        <dbReference type="ChEBI" id="CHEBI:30616"/>
    </ligand>
</feature>
<dbReference type="SUPFAM" id="SSF52402">
    <property type="entry name" value="Adenine nucleotide alpha hydrolases-like"/>
    <property type="match status" value="1"/>
</dbReference>
<comment type="subcellular location">
    <subcellularLocation>
        <location evidence="6">Cytoplasm</location>
    </subcellularLocation>
</comment>
<gene>
    <name evidence="6 8" type="primary">tilS</name>
    <name evidence="8" type="ORF">V2E24_01540</name>
</gene>
<keyword evidence="2 6" id="KW-0819">tRNA processing</keyword>
<evidence type="ECO:0000256" key="4">
    <source>
        <dbReference type="ARBA" id="ARBA00022840"/>
    </source>
</evidence>
<dbReference type="PANTHER" id="PTHR43033">
    <property type="entry name" value="TRNA(ILE)-LYSIDINE SYNTHASE-RELATED"/>
    <property type="match status" value="1"/>
</dbReference>
<sequence length="290" mass="34959">MLKKQKALFAVSGGPDSMFMLDKLKNKYSTIVACVNYNVREESDYDFNIVKDYCKKNNIPFYGLIIDKNEKHIGNFQAWAREKRYNFFKSIYEQQNCSKLLIAHHLDDFIESYHIQKQHNRIINYLGIKKKNIYKNMNIYRPFLYKYTKQEIENLVIKKNIPYAVDVSNQNDKYLRNKIRKSTFLVQKKSKLVFLVHIKLMQTLQNIKNIPLNMDYRKWKNKNFSQDTFSKLKNKEKLIYRFITENFDQINLTKGKLEMLKKFILSKNRTSKYLLKENIYLFKNKGELVK</sequence>
<dbReference type="EC" id="6.3.4.19" evidence="6"/>
<dbReference type="HAMAP" id="MF_01161">
    <property type="entry name" value="tRNA_Ile_lys_synt"/>
    <property type="match status" value="1"/>
</dbReference>
<dbReference type="InterPro" id="IPR012094">
    <property type="entry name" value="tRNA_Ile_lys_synt"/>
</dbReference>
<feature type="domain" description="tRNA(Ile)-lysidine/2-thiocytidine synthase N-terminal" evidence="7">
    <location>
        <begin position="7"/>
        <end position="181"/>
    </location>
</feature>